<dbReference type="EMBL" id="JARKIK010000053">
    <property type="protein sequence ID" value="KAK8733622.1"/>
    <property type="molecule type" value="Genomic_DNA"/>
</dbReference>
<keyword evidence="27" id="KW-1185">Reference proteome</keyword>
<dbReference type="Proteomes" id="UP001445076">
    <property type="component" value="Unassembled WGS sequence"/>
</dbReference>
<dbReference type="Pfam" id="PF03747">
    <property type="entry name" value="ADP_ribosyl_GH"/>
    <property type="match status" value="1"/>
</dbReference>
<evidence type="ECO:0000256" key="3">
    <source>
        <dbReference type="ARBA" id="ARBA00004305"/>
    </source>
</evidence>
<comment type="caution">
    <text evidence="26">The sequence shown here is derived from an EMBL/GenBank/DDBJ whole genome shotgun (WGS) entry which is preliminary data.</text>
</comment>
<dbReference type="GO" id="GO:0046872">
    <property type="term" value="F:metal ion binding"/>
    <property type="evidence" value="ECO:0007669"/>
    <property type="project" value="UniProtKB-KW"/>
</dbReference>
<dbReference type="InterPro" id="IPR036705">
    <property type="entry name" value="Ribosyl_crysJ1_sf"/>
</dbReference>
<keyword evidence="14" id="KW-0496">Mitochondrion</keyword>
<evidence type="ECO:0000313" key="26">
    <source>
        <dbReference type="EMBL" id="KAK8733622.1"/>
    </source>
</evidence>
<keyword evidence="12" id="KW-0378">Hydrolase</keyword>
<keyword evidence="11" id="KW-0227">DNA damage</keyword>
<dbReference type="GO" id="GO:0004649">
    <property type="term" value="F:poly(ADP-ribose) glycohydrolase activity"/>
    <property type="evidence" value="ECO:0007669"/>
    <property type="project" value="UniProtKB-EC"/>
</dbReference>
<evidence type="ECO:0000256" key="13">
    <source>
        <dbReference type="ARBA" id="ARBA00022842"/>
    </source>
</evidence>
<evidence type="ECO:0000256" key="12">
    <source>
        <dbReference type="ARBA" id="ARBA00022801"/>
    </source>
</evidence>
<dbReference type="SUPFAM" id="SSF101478">
    <property type="entry name" value="ADP-ribosylglycohydrolase"/>
    <property type="match status" value="1"/>
</dbReference>
<evidence type="ECO:0000256" key="17">
    <source>
        <dbReference type="ARBA" id="ARBA00041057"/>
    </source>
</evidence>
<evidence type="ECO:0000256" key="15">
    <source>
        <dbReference type="ARBA" id="ARBA00023204"/>
    </source>
</evidence>
<evidence type="ECO:0000256" key="24">
    <source>
        <dbReference type="ARBA" id="ARBA00049015"/>
    </source>
</evidence>
<gene>
    <name evidence="26" type="ORF">OTU49_006395</name>
</gene>
<dbReference type="PANTHER" id="PTHR16222">
    <property type="entry name" value="ADP-RIBOSYLGLYCOHYDROLASE"/>
    <property type="match status" value="1"/>
</dbReference>
<organism evidence="26 27">
    <name type="scientific">Cherax quadricarinatus</name>
    <name type="common">Australian red claw crayfish</name>
    <dbReference type="NCBI Taxonomy" id="27406"/>
    <lineage>
        <taxon>Eukaryota</taxon>
        <taxon>Metazoa</taxon>
        <taxon>Ecdysozoa</taxon>
        <taxon>Arthropoda</taxon>
        <taxon>Crustacea</taxon>
        <taxon>Multicrustacea</taxon>
        <taxon>Malacostraca</taxon>
        <taxon>Eumalacostraca</taxon>
        <taxon>Eucarida</taxon>
        <taxon>Decapoda</taxon>
        <taxon>Pleocyemata</taxon>
        <taxon>Astacidea</taxon>
        <taxon>Parastacoidea</taxon>
        <taxon>Parastacidae</taxon>
        <taxon>Cherax</taxon>
    </lineage>
</organism>
<evidence type="ECO:0000256" key="25">
    <source>
        <dbReference type="PIRSR" id="PIRSR605502-1"/>
    </source>
</evidence>
<dbReference type="FunFam" id="1.10.4080.10:FF:000001">
    <property type="entry name" value="ADP-ribose glycohydrolase ARH3"/>
    <property type="match status" value="1"/>
</dbReference>
<evidence type="ECO:0000256" key="2">
    <source>
        <dbReference type="ARBA" id="ARBA00004286"/>
    </source>
</evidence>
<evidence type="ECO:0000256" key="18">
    <source>
        <dbReference type="ARBA" id="ARBA00042398"/>
    </source>
</evidence>
<dbReference type="GO" id="GO:0005634">
    <property type="term" value="C:nucleus"/>
    <property type="evidence" value="ECO:0007669"/>
    <property type="project" value="UniProtKB-SubCell"/>
</dbReference>
<keyword evidence="15" id="KW-0234">DNA repair</keyword>
<evidence type="ECO:0000256" key="1">
    <source>
        <dbReference type="ARBA" id="ARBA00004123"/>
    </source>
</evidence>
<comment type="catalytic activity">
    <reaction evidence="24">
        <text>alpha-NAD(+) + H2O = ADP-D-ribose + nicotinamide + H(+)</text>
        <dbReference type="Rhea" id="RHEA:68792"/>
        <dbReference type="ChEBI" id="CHEBI:15377"/>
        <dbReference type="ChEBI" id="CHEBI:15378"/>
        <dbReference type="ChEBI" id="CHEBI:17154"/>
        <dbReference type="ChEBI" id="CHEBI:57967"/>
        <dbReference type="ChEBI" id="CHEBI:77017"/>
    </reaction>
</comment>
<evidence type="ECO:0000256" key="20">
    <source>
        <dbReference type="ARBA" id="ARBA00042722"/>
    </source>
</evidence>
<evidence type="ECO:0000256" key="6">
    <source>
        <dbReference type="ARBA" id="ARBA00011245"/>
    </source>
</evidence>
<keyword evidence="10 25" id="KW-0479">Metal-binding</keyword>
<feature type="binding site" evidence="25">
    <location>
        <position position="305"/>
    </location>
    <ligand>
        <name>Mg(2+)</name>
        <dbReference type="ChEBI" id="CHEBI:18420"/>
        <label>2</label>
    </ligand>
</feature>
<evidence type="ECO:0000256" key="14">
    <source>
        <dbReference type="ARBA" id="ARBA00023128"/>
    </source>
</evidence>
<name>A0AAW0WNP5_CHEQU</name>
<evidence type="ECO:0000256" key="5">
    <source>
        <dbReference type="ARBA" id="ARBA00010702"/>
    </source>
</evidence>
<keyword evidence="13 25" id="KW-0460">Magnesium</keyword>
<keyword evidence="16" id="KW-0539">Nucleus</keyword>
<dbReference type="GO" id="GO:0140290">
    <property type="term" value="P:peptidyl-serine ADP-deribosylation"/>
    <property type="evidence" value="ECO:0007669"/>
    <property type="project" value="UniProtKB-ARBA"/>
</dbReference>
<evidence type="ECO:0000256" key="16">
    <source>
        <dbReference type="ARBA" id="ARBA00023242"/>
    </source>
</evidence>
<evidence type="ECO:0000256" key="4">
    <source>
        <dbReference type="ARBA" id="ARBA00004496"/>
    </source>
</evidence>
<dbReference type="GO" id="GO:0005759">
    <property type="term" value="C:mitochondrial matrix"/>
    <property type="evidence" value="ECO:0007669"/>
    <property type="project" value="UniProtKB-SubCell"/>
</dbReference>
<dbReference type="PANTHER" id="PTHR16222:SF24">
    <property type="entry name" value="ADP-RIBOSYLHYDROLASE ARH3"/>
    <property type="match status" value="1"/>
</dbReference>
<evidence type="ECO:0000256" key="23">
    <source>
        <dbReference type="ARBA" id="ARBA00043193"/>
    </source>
</evidence>
<protein>
    <recommendedName>
        <fullName evidence="17">ADP-ribosylhydrolase ARH3</fullName>
        <ecNumber evidence="7">3.2.1.143</ecNumber>
    </recommendedName>
    <alternativeName>
        <fullName evidence="18">ADP-ribose glycohydrolase ARH3</fullName>
    </alternativeName>
    <alternativeName>
        <fullName evidence="19">ADP-ribosylhydrolase 3</fullName>
    </alternativeName>
    <alternativeName>
        <fullName evidence="22">O-acetyl-ADP-ribose deacetylase ARH3</fullName>
    </alternativeName>
    <alternativeName>
        <fullName evidence="23">Poly(ADP-ribose) glycohydrolase ARH3</fullName>
    </alternativeName>
    <alternativeName>
        <fullName evidence="21">[Protein ADP-ribosylarginine] hydrolase-like protein 2</fullName>
    </alternativeName>
    <alternativeName>
        <fullName evidence="20">[Protein ADP-ribosylserine] hydrolase</fullName>
    </alternativeName>
</protein>
<comment type="subcellular location">
    <subcellularLocation>
        <location evidence="2">Chromosome</location>
    </subcellularLocation>
    <subcellularLocation>
        <location evidence="4">Cytoplasm</location>
    </subcellularLocation>
    <subcellularLocation>
        <location evidence="3">Mitochondrion matrix</location>
    </subcellularLocation>
    <subcellularLocation>
        <location evidence="1">Nucleus</location>
    </subcellularLocation>
</comment>
<evidence type="ECO:0000256" key="10">
    <source>
        <dbReference type="ARBA" id="ARBA00022723"/>
    </source>
</evidence>
<evidence type="ECO:0000256" key="7">
    <source>
        <dbReference type="ARBA" id="ARBA00012255"/>
    </source>
</evidence>
<evidence type="ECO:0000313" key="27">
    <source>
        <dbReference type="Proteomes" id="UP001445076"/>
    </source>
</evidence>
<dbReference type="AlphaFoldDB" id="A0AAW0WNP5"/>
<evidence type="ECO:0000256" key="8">
    <source>
        <dbReference type="ARBA" id="ARBA00022454"/>
    </source>
</evidence>
<dbReference type="GO" id="GO:0006281">
    <property type="term" value="P:DNA repair"/>
    <property type="evidence" value="ECO:0007669"/>
    <property type="project" value="UniProtKB-KW"/>
</dbReference>
<dbReference type="Gene3D" id="1.10.4080.10">
    <property type="entry name" value="ADP-ribosylation/Crystallin J1"/>
    <property type="match status" value="1"/>
</dbReference>
<feature type="binding site" evidence="25">
    <location>
        <position position="63"/>
    </location>
    <ligand>
        <name>Mg(2+)</name>
        <dbReference type="ChEBI" id="CHEBI:18420"/>
        <label>1</label>
    </ligand>
</feature>
<keyword evidence="9" id="KW-0963">Cytoplasm</keyword>
<evidence type="ECO:0000256" key="9">
    <source>
        <dbReference type="ARBA" id="ARBA00022490"/>
    </source>
</evidence>
<accession>A0AAW0WNP5</accession>
<dbReference type="EC" id="3.2.1.143" evidence="7"/>
<comment type="similarity">
    <text evidence="5">Belongs to the ADP-ribosylglycohydrolase family.</text>
</comment>
<dbReference type="GO" id="GO:0005694">
    <property type="term" value="C:chromosome"/>
    <property type="evidence" value="ECO:0007669"/>
    <property type="project" value="UniProtKB-SubCell"/>
</dbReference>
<proteinExistence type="inferred from homology"/>
<evidence type="ECO:0000256" key="22">
    <source>
        <dbReference type="ARBA" id="ARBA00043187"/>
    </source>
</evidence>
<feature type="binding site" evidence="25">
    <location>
        <position position="306"/>
    </location>
    <ligand>
        <name>Mg(2+)</name>
        <dbReference type="ChEBI" id="CHEBI:18420"/>
        <label>1</label>
    </ligand>
</feature>
<evidence type="ECO:0000256" key="21">
    <source>
        <dbReference type="ARBA" id="ARBA00042850"/>
    </source>
</evidence>
<comment type="subunit">
    <text evidence="6">Monomer.</text>
</comment>
<dbReference type="InterPro" id="IPR050792">
    <property type="entry name" value="ADP-ribosylglycohydrolase"/>
</dbReference>
<dbReference type="InterPro" id="IPR005502">
    <property type="entry name" value="Ribosyl_crysJ1"/>
</dbReference>
<feature type="binding site" evidence="25">
    <location>
        <position position="303"/>
    </location>
    <ligand>
        <name>Mg(2+)</name>
        <dbReference type="ChEBI" id="CHEBI:18420"/>
        <label>1</label>
    </ligand>
</feature>
<comment type="cofactor">
    <cofactor evidence="25">
        <name>Mg(2+)</name>
        <dbReference type="ChEBI" id="CHEBI:18420"/>
    </cofactor>
    <text evidence="25">Binds 2 magnesium ions per subunit.</text>
</comment>
<keyword evidence="8" id="KW-0158">Chromosome</keyword>
<feature type="binding site" evidence="25">
    <location>
        <position position="64"/>
    </location>
    <ligand>
        <name>Mg(2+)</name>
        <dbReference type="ChEBI" id="CHEBI:18420"/>
        <label>1</label>
    </ligand>
</feature>
<evidence type="ECO:0000256" key="19">
    <source>
        <dbReference type="ARBA" id="ARBA00042471"/>
    </source>
</evidence>
<reference evidence="26 27" key="1">
    <citation type="journal article" date="2024" name="BMC Genomics">
        <title>Genome assembly of redclaw crayfish (Cherax quadricarinatus) provides insights into its immune adaptation and hypoxia tolerance.</title>
        <authorList>
            <person name="Liu Z."/>
            <person name="Zheng J."/>
            <person name="Li H."/>
            <person name="Fang K."/>
            <person name="Wang S."/>
            <person name="He J."/>
            <person name="Zhou D."/>
            <person name="Weng S."/>
            <person name="Chi M."/>
            <person name="Gu Z."/>
            <person name="He J."/>
            <person name="Li F."/>
            <person name="Wang M."/>
        </authorList>
    </citation>
    <scope>NUCLEOTIDE SEQUENCE [LARGE SCALE GENOMIC DNA]</scope>
    <source>
        <strain evidence="26">ZL_2023a</strain>
    </source>
</reference>
<feature type="binding site" evidence="25">
    <location>
        <position position="62"/>
    </location>
    <ligand>
        <name>Mg(2+)</name>
        <dbReference type="ChEBI" id="CHEBI:18420"/>
        <label>1</label>
    </ligand>
</feature>
<evidence type="ECO:0000256" key="11">
    <source>
        <dbReference type="ARBA" id="ARBA00022763"/>
    </source>
</evidence>
<sequence>MAMVEAFEVMAGRFRGCMVGALMGDCLGAPFEGEPRNSRSVLNSYFKRLCDPDLKVPYKQYTDDTAMTRCVAQSLISQKSYNATDMAKRFVKEYYAEPKRGYGANVTDVFAALRASKFKDVYGPAAIQFNGRGSYGNGGAMRVAPVALFCCATRRQELIDIARDMALITHGNRLGYNGAVLQCLAVYEALQTPINTLDTVKFVENLITKMREVETPQEDDIVDEGEEPYVYVMRLEKILELMEHGDSVSCERVEEELGVYISAHMSVPTAIYSFIRATNPIADIETENEFQRTLQFAVSLGGDTDTIASMAGSIAGAYYGIAKIPENLQRHCEALSDAVQQADDLFSLRDTNTST</sequence>